<comment type="similarity">
    <text evidence="1">Belongs to the carbohydrate kinase PfkB family.</text>
</comment>
<reference evidence="5 6" key="1">
    <citation type="submission" date="2015-04" db="EMBL/GenBank/DDBJ databases">
        <title>The complete genome sequence of the hyperthermophilic, obligate iron-reducing archaeon Geoglobus ahangari strain 234T.</title>
        <authorList>
            <person name="Manzella M.P."/>
            <person name="Holmes D.E."/>
            <person name="Rocheleau J.M."/>
            <person name="Chung A."/>
            <person name="Reguera G."/>
            <person name="Kashefi K."/>
        </authorList>
    </citation>
    <scope>NUCLEOTIDE SEQUENCE [LARGE SCALE GENOMIC DNA]</scope>
    <source>
        <strain evidence="5 6">234</strain>
    </source>
</reference>
<dbReference type="PANTHER" id="PTHR43320:SF3">
    <property type="entry name" value="CARBOHYDRATE KINASE PFKB DOMAIN-CONTAINING PROTEIN"/>
    <property type="match status" value="1"/>
</dbReference>
<evidence type="ECO:0000259" key="4">
    <source>
        <dbReference type="Pfam" id="PF00294"/>
    </source>
</evidence>
<dbReference type="STRING" id="113653.GAH_00966"/>
<accession>A0A0F7IDW8</accession>
<dbReference type="InterPro" id="IPR029056">
    <property type="entry name" value="Ribokinase-like"/>
</dbReference>
<dbReference type="PANTHER" id="PTHR43320">
    <property type="entry name" value="SUGAR KINASE"/>
    <property type="match status" value="1"/>
</dbReference>
<dbReference type="AlphaFoldDB" id="A0A0F7IDW8"/>
<dbReference type="InterPro" id="IPR052700">
    <property type="entry name" value="Carb_kinase_PfkB-like"/>
</dbReference>
<gene>
    <name evidence="5" type="ORF">GAH_00966</name>
</gene>
<dbReference type="InParanoid" id="A0A0F7IDW8"/>
<dbReference type="GO" id="GO:0004747">
    <property type="term" value="F:ribokinase activity"/>
    <property type="evidence" value="ECO:0007669"/>
    <property type="project" value="UniProtKB-EC"/>
</dbReference>
<dbReference type="GeneID" id="24803543"/>
<keyword evidence="3 5" id="KW-0418">Kinase</keyword>
<dbReference type="PROSITE" id="PS00584">
    <property type="entry name" value="PFKB_KINASES_2"/>
    <property type="match status" value="1"/>
</dbReference>
<dbReference type="SUPFAM" id="SSF53613">
    <property type="entry name" value="Ribokinase-like"/>
    <property type="match status" value="1"/>
</dbReference>
<dbReference type="FunCoup" id="A0A0F7IDW8">
    <property type="interactions" value="88"/>
</dbReference>
<dbReference type="EMBL" id="CP011267">
    <property type="protein sequence ID" value="AKG91708.1"/>
    <property type="molecule type" value="Genomic_DNA"/>
</dbReference>
<organism evidence="5 6">
    <name type="scientific">Geoglobus ahangari</name>
    <dbReference type="NCBI Taxonomy" id="113653"/>
    <lineage>
        <taxon>Archaea</taxon>
        <taxon>Methanobacteriati</taxon>
        <taxon>Methanobacteriota</taxon>
        <taxon>Archaeoglobi</taxon>
        <taxon>Archaeoglobales</taxon>
        <taxon>Archaeoglobaceae</taxon>
        <taxon>Geoglobus</taxon>
    </lineage>
</organism>
<dbReference type="InterPro" id="IPR011611">
    <property type="entry name" value="PfkB_dom"/>
</dbReference>
<dbReference type="EC" id="2.7.1.15" evidence="5"/>
<sequence length="291" mass="32429">MISGVGPALVDRICLIDDFPPRGGQAIVRRSEKHAGGAAGNVIYGLSLFGVRTRFFSTIGDDEDGEFYRTEMERAGVECVFEVLECETGRVDVYVDRHGERTFFVFPNAAGRFYPYLRDEHYSWGEYFYLDPFPFEGSLNAHITIAERAKEHGKTVVLNPGYPYSKLGLEALSPLLKNTDIVFLSRDEYEMLRGIEQMVELTVITLGKEGSMAIRNGERTRVPALECEVVDTTGAGDAFAAGFLYAMMSGHGLEVCLAAGNFTACHNIQRLGARNFPKKEDLDEFIESYPK</sequence>
<keyword evidence="6" id="KW-1185">Reference proteome</keyword>
<name>A0A0F7IDW8_9EURY</name>
<keyword evidence="2 5" id="KW-0808">Transferase</keyword>
<dbReference type="InterPro" id="IPR002173">
    <property type="entry name" value="Carboh/pur_kinase_PfkB_CS"/>
</dbReference>
<evidence type="ECO:0000256" key="3">
    <source>
        <dbReference type="ARBA" id="ARBA00022777"/>
    </source>
</evidence>
<evidence type="ECO:0000313" key="6">
    <source>
        <dbReference type="Proteomes" id="UP000034723"/>
    </source>
</evidence>
<dbReference type="HOGENOM" id="CLU_027634_6_0_2"/>
<protein>
    <submittedName>
        <fullName evidence="5">Ribokinase family protein</fullName>
        <ecNumber evidence="5">2.7.1.15</ecNumber>
    </submittedName>
</protein>
<dbReference type="Pfam" id="PF00294">
    <property type="entry name" value="PfkB"/>
    <property type="match status" value="1"/>
</dbReference>
<evidence type="ECO:0000256" key="2">
    <source>
        <dbReference type="ARBA" id="ARBA00022679"/>
    </source>
</evidence>
<proteinExistence type="inferred from homology"/>
<dbReference type="OrthoDB" id="26949at2157"/>
<dbReference type="Proteomes" id="UP000034723">
    <property type="component" value="Chromosome"/>
</dbReference>
<feature type="domain" description="Carbohydrate kinase PfkB" evidence="4">
    <location>
        <begin position="5"/>
        <end position="275"/>
    </location>
</feature>
<dbReference type="Gene3D" id="3.40.1190.20">
    <property type="match status" value="1"/>
</dbReference>
<evidence type="ECO:0000256" key="1">
    <source>
        <dbReference type="ARBA" id="ARBA00010688"/>
    </source>
</evidence>
<dbReference type="RefSeq" id="WP_048095003.1">
    <property type="nucleotide sequence ID" value="NZ_CP011267.1"/>
</dbReference>
<dbReference type="KEGG" id="gah:GAH_00966"/>
<evidence type="ECO:0000313" key="5">
    <source>
        <dbReference type="EMBL" id="AKG91708.1"/>
    </source>
</evidence>